<keyword evidence="2" id="KW-1185">Reference proteome</keyword>
<sequence length="80" mass="8897">MVAVLCSEDAEKVTRKNNLNFAELVRPFCRLTSEGYFSVFQVGNIGIGTDMLSCYEKHGQAESVMPSSQTLCYQEVAPQE</sequence>
<comment type="caution">
    <text evidence="1">The sequence shown here is derived from an EMBL/GenBank/DDBJ whole genome shotgun (WGS) entry which is preliminary data.</text>
</comment>
<dbReference type="Pfam" id="PF12739">
    <property type="entry name" value="TRAPPC-Trs85"/>
    <property type="match status" value="1"/>
</dbReference>
<reference evidence="1 2" key="1">
    <citation type="journal article" date="2021" name="Cell">
        <title>Tracing the genetic footprints of vertebrate landing in non-teleost ray-finned fishes.</title>
        <authorList>
            <person name="Bi X."/>
            <person name="Wang K."/>
            <person name="Yang L."/>
            <person name="Pan H."/>
            <person name="Jiang H."/>
            <person name="Wei Q."/>
            <person name="Fang M."/>
            <person name="Yu H."/>
            <person name="Zhu C."/>
            <person name="Cai Y."/>
            <person name="He Y."/>
            <person name="Gan X."/>
            <person name="Zeng H."/>
            <person name="Yu D."/>
            <person name="Zhu Y."/>
            <person name="Jiang H."/>
            <person name="Qiu Q."/>
            <person name="Yang H."/>
            <person name="Zhang Y.E."/>
            <person name="Wang W."/>
            <person name="Zhu M."/>
            <person name="He S."/>
            <person name="Zhang G."/>
        </authorList>
    </citation>
    <scope>NUCLEOTIDE SEQUENCE [LARGE SCALE GENOMIC DNA]</scope>
    <source>
        <strain evidence="1">Bchr_013</strain>
    </source>
</reference>
<name>A0A8X7WYP9_POLSE</name>
<feature type="non-terminal residue" evidence="1">
    <location>
        <position position="80"/>
    </location>
</feature>
<evidence type="ECO:0000313" key="2">
    <source>
        <dbReference type="Proteomes" id="UP000886611"/>
    </source>
</evidence>
<protein>
    <submittedName>
        <fullName evidence="1">TPPC8 protein</fullName>
    </submittedName>
</protein>
<dbReference type="Proteomes" id="UP000886611">
    <property type="component" value="Unassembled WGS sequence"/>
</dbReference>
<dbReference type="AlphaFoldDB" id="A0A8X7WYP9"/>
<dbReference type="InterPro" id="IPR024420">
    <property type="entry name" value="TRAPP_III_complex_Trs85"/>
</dbReference>
<feature type="non-terminal residue" evidence="1">
    <location>
        <position position="1"/>
    </location>
</feature>
<gene>
    <name evidence="1" type="primary">Trappc8_1</name>
    <name evidence="1" type="ORF">GTO96_0017771</name>
</gene>
<dbReference type="EMBL" id="JAATIS010007298">
    <property type="protein sequence ID" value="KAG2458094.1"/>
    <property type="molecule type" value="Genomic_DNA"/>
</dbReference>
<evidence type="ECO:0000313" key="1">
    <source>
        <dbReference type="EMBL" id="KAG2458094.1"/>
    </source>
</evidence>
<organism evidence="1 2">
    <name type="scientific">Polypterus senegalus</name>
    <name type="common">Senegal bichir</name>
    <dbReference type="NCBI Taxonomy" id="55291"/>
    <lineage>
        <taxon>Eukaryota</taxon>
        <taxon>Metazoa</taxon>
        <taxon>Chordata</taxon>
        <taxon>Craniata</taxon>
        <taxon>Vertebrata</taxon>
        <taxon>Euteleostomi</taxon>
        <taxon>Actinopterygii</taxon>
        <taxon>Polypteriformes</taxon>
        <taxon>Polypteridae</taxon>
        <taxon>Polypterus</taxon>
    </lineage>
</organism>
<accession>A0A8X7WYP9</accession>
<proteinExistence type="predicted"/>